<feature type="domain" description="EF-hand" evidence="6">
    <location>
        <begin position="51"/>
        <end position="86"/>
    </location>
</feature>
<dbReference type="InterPro" id="IPR038596">
    <property type="entry name" value="Janus_sf"/>
</dbReference>
<name>A0A226D0W0_FOLCA</name>
<feature type="domain" description="EF-hand" evidence="6">
    <location>
        <begin position="124"/>
        <end position="159"/>
    </location>
</feature>
<dbReference type="EMBL" id="LNIX01000040">
    <property type="protein sequence ID" value="OXA39235.1"/>
    <property type="molecule type" value="Genomic_DNA"/>
</dbReference>
<dbReference type="InterPro" id="IPR050230">
    <property type="entry name" value="CALM/Myosin/TropC-like"/>
</dbReference>
<feature type="active site" description="Proton acceptor" evidence="4">
    <location>
        <position position="284"/>
    </location>
</feature>
<keyword evidence="2" id="KW-0677">Repeat</keyword>
<dbReference type="InterPro" id="IPR007702">
    <property type="entry name" value="Janus"/>
</dbReference>
<dbReference type="InterPro" id="IPR011992">
    <property type="entry name" value="EF-hand-dom_pair"/>
</dbReference>
<dbReference type="SMART" id="SM00054">
    <property type="entry name" value="EFh"/>
    <property type="match status" value="2"/>
</dbReference>
<dbReference type="PROSITE" id="PS50222">
    <property type="entry name" value="EF_HAND_2"/>
    <property type="match status" value="2"/>
</dbReference>
<keyword evidence="3" id="KW-0106">Calcium</keyword>
<organism evidence="7 8">
    <name type="scientific">Folsomia candida</name>
    <name type="common">Springtail</name>
    <dbReference type="NCBI Taxonomy" id="158441"/>
    <lineage>
        <taxon>Eukaryota</taxon>
        <taxon>Metazoa</taxon>
        <taxon>Ecdysozoa</taxon>
        <taxon>Arthropoda</taxon>
        <taxon>Hexapoda</taxon>
        <taxon>Collembola</taxon>
        <taxon>Entomobryomorpha</taxon>
        <taxon>Isotomoidea</taxon>
        <taxon>Isotomidae</taxon>
        <taxon>Proisotominae</taxon>
        <taxon>Folsomia</taxon>
    </lineage>
</organism>
<accession>A0A226D0W0</accession>
<dbReference type="InterPro" id="IPR002048">
    <property type="entry name" value="EF_hand_dom"/>
</dbReference>
<dbReference type="Pfam" id="PF13499">
    <property type="entry name" value="EF-hand_7"/>
    <property type="match status" value="1"/>
</dbReference>
<gene>
    <name evidence="7" type="ORF">Fcan01_26049</name>
</gene>
<evidence type="ECO:0000313" key="7">
    <source>
        <dbReference type="EMBL" id="OXA39235.1"/>
    </source>
</evidence>
<proteinExistence type="inferred from homology"/>
<evidence type="ECO:0000256" key="3">
    <source>
        <dbReference type="ARBA" id="ARBA00022837"/>
    </source>
</evidence>
<sequence length="358" mass="40337">MGEIGQVDDRWGSSEWVGYYAPKFQNCARKLKFGGVKLIIFNRKGVIQAHISEEEFQETFSLFDHRGDGKIQVSQVGDVLRALGQNPTEADVKKLTHQHRPEERISFEVFFPIYTQISKSRSNDTAEDFIEGLRHFDKDGNGYISSAELRHLLTTLGEKLTDEEVEQLLVGHEDSQGNVHYEEFVRAVMNATILTLLIPLFRRPIISLIPPLQIGKLVVATGVSKMSSSSVQDKLDKVPPVGIDAAGRFKYILIKVYVTTDPAKSPAKEQFKYVVRGYADCPYHGDIYDRFVEFLAKLEKGAYDSECVGGGRITHESKKITVFGYSQGYGKADHSITADVLKQHFPSDYEISWNNDGY</sequence>
<dbReference type="SUPFAM" id="SSF47473">
    <property type="entry name" value="EF-hand"/>
    <property type="match status" value="1"/>
</dbReference>
<evidence type="ECO:0000313" key="8">
    <source>
        <dbReference type="Proteomes" id="UP000198287"/>
    </source>
</evidence>
<protein>
    <submittedName>
        <fullName evidence="7">Myosin-2 essential light chain</fullName>
    </submittedName>
</protein>
<dbReference type="PROSITE" id="PS00018">
    <property type="entry name" value="EF_HAND_1"/>
    <property type="match status" value="1"/>
</dbReference>
<feature type="binding site" evidence="5">
    <location>
        <position position="250"/>
    </location>
    <ligand>
        <name>substrate</name>
    </ligand>
</feature>
<keyword evidence="8" id="KW-1185">Reference proteome</keyword>
<evidence type="ECO:0000256" key="5">
    <source>
        <dbReference type="PIRSR" id="PIRSR607702-2"/>
    </source>
</evidence>
<dbReference type="GO" id="GO:0005509">
    <property type="term" value="F:calcium ion binding"/>
    <property type="evidence" value="ECO:0007669"/>
    <property type="project" value="InterPro"/>
</dbReference>
<dbReference type="CDD" id="cd00051">
    <property type="entry name" value="EFh"/>
    <property type="match status" value="1"/>
</dbReference>
<dbReference type="PANTHER" id="PTHR23048:SF49">
    <property type="entry name" value="FI08416P-RELATED"/>
    <property type="match status" value="1"/>
</dbReference>
<evidence type="ECO:0000259" key="6">
    <source>
        <dbReference type="PROSITE" id="PS50222"/>
    </source>
</evidence>
<evidence type="ECO:0000256" key="1">
    <source>
        <dbReference type="ARBA" id="ARBA00010971"/>
    </source>
</evidence>
<dbReference type="GO" id="GO:0032036">
    <property type="term" value="F:myosin heavy chain binding"/>
    <property type="evidence" value="ECO:0007669"/>
    <property type="project" value="TreeGrafter"/>
</dbReference>
<dbReference type="PANTHER" id="PTHR23048">
    <property type="entry name" value="MYOSIN LIGHT CHAIN 1, 3"/>
    <property type="match status" value="1"/>
</dbReference>
<comment type="similarity">
    <text evidence="1">Belongs to the janus family.</text>
</comment>
<dbReference type="STRING" id="158441.A0A226D0W0"/>
<dbReference type="Pfam" id="PF05005">
    <property type="entry name" value="Ocnus"/>
    <property type="match status" value="1"/>
</dbReference>
<dbReference type="Gene3D" id="3.50.20.20">
    <property type="entry name" value="Janus/Ocnus"/>
    <property type="match status" value="1"/>
</dbReference>
<evidence type="ECO:0000256" key="2">
    <source>
        <dbReference type="ARBA" id="ARBA00022737"/>
    </source>
</evidence>
<reference evidence="7 8" key="1">
    <citation type="submission" date="2015-12" db="EMBL/GenBank/DDBJ databases">
        <title>The genome of Folsomia candida.</title>
        <authorList>
            <person name="Faddeeva A."/>
            <person name="Derks M.F."/>
            <person name="Anvar Y."/>
            <person name="Smit S."/>
            <person name="Van Straalen N."/>
            <person name="Roelofs D."/>
        </authorList>
    </citation>
    <scope>NUCLEOTIDE SEQUENCE [LARGE SCALE GENOMIC DNA]</scope>
    <source>
        <strain evidence="7 8">VU population</strain>
        <tissue evidence="7">Whole body</tissue>
    </source>
</reference>
<evidence type="ECO:0000256" key="4">
    <source>
        <dbReference type="PIRSR" id="PIRSR607702-1"/>
    </source>
</evidence>
<dbReference type="Gene3D" id="1.10.238.10">
    <property type="entry name" value="EF-hand"/>
    <property type="match status" value="2"/>
</dbReference>
<dbReference type="GO" id="GO:0016460">
    <property type="term" value="C:myosin II complex"/>
    <property type="evidence" value="ECO:0007669"/>
    <property type="project" value="TreeGrafter"/>
</dbReference>
<comment type="caution">
    <text evidence="7">The sequence shown here is derived from an EMBL/GenBank/DDBJ whole genome shotgun (WGS) entry which is preliminary data.</text>
</comment>
<dbReference type="Proteomes" id="UP000198287">
    <property type="component" value="Unassembled WGS sequence"/>
</dbReference>
<dbReference type="FunFam" id="1.10.238.10:FF:000003">
    <property type="entry name" value="Calmodulin A"/>
    <property type="match status" value="1"/>
</dbReference>
<dbReference type="SUPFAM" id="SSF143724">
    <property type="entry name" value="PHP14-like"/>
    <property type="match status" value="1"/>
</dbReference>
<dbReference type="OrthoDB" id="5959761at2759"/>
<dbReference type="AlphaFoldDB" id="A0A226D0W0"/>
<dbReference type="InterPro" id="IPR018247">
    <property type="entry name" value="EF_Hand_1_Ca_BS"/>
</dbReference>